<feature type="domain" description="Rhodopsin" evidence="8">
    <location>
        <begin position="47"/>
        <end position="291"/>
    </location>
</feature>
<evidence type="ECO:0000256" key="1">
    <source>
        <dbReference type="ARBA" id="ARBA00004141"/>
    </source>
</evidence>
<keyword evidence="3 7" id="KW-1133">Transmembrane helix</keyword>
<comment type="similarity">
    <text evidence="5">Belongs to the SAT4 family.</text>
</comment>
<proteinExistence type="inferred from homology"/>
<feature type="transmembrane region" description="Helical" evidence="7">
    <location>
        <begin position="269"/>
        <end position="290"/>
    </location>
</feature>
<dbReference type="InterPro" id="IPR049326">
    <property type="entry name" value="Rhodopsin_dom_fungi"/>
</dbReference>
<keyword evidence="10" id="KW-1185">Reference proteome</keyword>
<dbReference type="AlphaFoldDB" id="A0A3N4III1"/>
<feature type="transmembrane region" description="Helical" evidence="7">
    <location>
        <begin position="193"/>
        <end position="211"/>
    </location>
</feature>
<evidence type="ECO:0000256" key="6">
    <source>
        <dbReference type="SAM" id="MobiDB-lite"/>
    </source>
</evidence>
<feature type="transmembrane region" description="Helical" evidence="7">
    <location>
        <begin position="29"/>
        <end position="47"/>
    </location>
</feature>
<dbReference type="EMBL" id="ML119658">
    <property type="protein sequence ID" value="RPA84518.1"/>
    <property type="molecule type" value="Genomic_DNA"/>
</dbReference>
<keyword evidence="4 7" id="KW-0472">Membrane</keyword>
<accession>A0A3N4III1</accession>
<evidence type="ECO:0000256" key="7">
    <source>
        <dbReference type="SAM" id="Phobius"/>
    </source>
</evidence>
<evidence type="ECO:0000259" key="8">
    <source>
        <dbReference type="Pfam" id="PF20684"/>
    </source>
</evidence>
<evidence type="ECO:0000256" key="5">
    <source>
        <dbReference type="ARBA" id="ARBA00038359"/>
    </source>
</evidence>
<reference evidence="9 10" key="1">
    <citation type="journal article" date="2018" name="Nat. Ecol. Evol.">
        <title>Pezizomycetes genomes reveal the molecular basis of ectomycorrhizal truffle lifestyle.</title>
        <authorList>
            <person name="Murat C."/>
            <person name="Payen T."/>
            <person name="Noel B."/>
            <person name="Kuo A."/>
            <person name="Morin E."/>
            <person name="Chen J."/>
            <person name="Kohler A."/>
            <person name="Krizsan K."/>
            <person name="Balestrini R."/>
            <person name="Da Silva C."/>
            <person name="Montanini B."/>
            <person name="Hainaut M."/>
            <person name="Levati E."/>
            <person name="Barry K.W."/>
            <person name="Belfiori B."/>
            <person name="Cichocki N."/>
            <person name="Clum A."/>
            <person name="Dockter R.B."/>
            <person name="Fauchery L."/>
            <person name="Guy J."/>
            <person name="Iotti M."/>
            <person name="Le Tacon F."/>
            <person name="Lindquist E.A."/>
            <person name="Lipzen A."/>
            <person name="Malagnac F."/>
            <person name="Mello A."/>
            <person name="Molinier V."/>
            <person name="Miyauchi S."/>
            <person name="Poulain J."/>
            <person name="Riccioni C."/>
            <person name="Rubini A."/>
            <person name="Sitrit Y."/>
            <person name="Splivallo R."/>
            <person name="Traeger S."/>
            <person name="Wang M."/>
            <person name="Zifcakova L."/>
            <person name="Wipf D."/>
            <person name="Zambonelli A."/>
            <person name="Paolocci F."/>
            <person name="Nowrousian M."/>
            <person name="Ottonello S."/>
            <person name="Baldrian P."/>
            <person name="Spatafora J.W."/>
            <person name="Henrissat B."/>
            <person name="Nagy L.G."/>
            <person name="Aury J.M."/>
            <person name="Wincker P."/>
            <person name="Grigoriev I.V."/>
            <person name="Bonfante P."/>
            <person name="Martin F.M."/>
        </authorList>
    </citation>
    <scope>NUCLEOTIDE SEQUENCE [LARGE SCALE GENOMIC DNA]</scope>
    <source>
        <strain evidence="9 10">RN42</strain>
    </source>
</reference>
<dbReference type="InterPro" id="IPR052337">
    <property type="entry name" value="SAT4-like"/>
</dbReference>
<gene>
    <name evidence="9" type="ORF">BJ508DRAFT_323433</name>
</gene>
<evidence type="ECO:0000313" key="10">
    <source>
        <dbReference type="Proteomes" id="UP000275078"/>
    </source>
</evidence>
<dbReference type="PANTHER" id="PTHR33048">
    <property type="entry name" value="PTH11-LIKE INTEGRAL MEMBRANE PROTEIN (AFU_ORTHOLOGUE AFUA_5G11245)"/>
    <property type="match status" value="1"/>
</dbReference>
<dbReference type="PANTHER" id="PTHR33048:SF47">
    <property type="entry name" value="INTEGRAL MEMBRANE PROTEIN-RELATED"/>
    <property type="match status" value="1"/>
</dbReference>
<dbReference type="Pfam" id="PF20684">
    <property type="entry name" value="Fung_rhodopsin"/>
    <property type="match status" value="1"/>
</dbReference>
<evidence type="ECO:0000256" key="4">
    <source>
        <dbReference type="ARBA" id="ARBA00023136"/>
    </source>
</evidence>
<feature type="transmembrane region" description="Helical" evidence="7">
    <location>
        <begin position="146"/>
        <end position="168"/>
    </location>
</feature>
<name>A0A3N4III1_ASCIM</name>
<dbReference type="Proteomes" id="UP000275078">
    <property type="component" value="Unassembled WGS sequence"/>
</dbReference>
<keyword evidence="2 7" id="KW-0812">Transmembrane</keyword>
<dbReference type="OrthoDB" id="3923077at2759"/>
<feature type="region of interest" description="Disordered" evidence="6">
    <location>
        <begin position="379"/>
        <end position="432"/>
    </location>
</feature>
<sequence length="432" mass="48412">MEVWRNVTEQEDNMGQIGLDRENRDRGPLIMLLASILFGFSLFSTYLRLYTRHRLLNAVGLDDHLALAAMVLGIGHYICVILSVTIADLGKHIWMIPINELPGKEAINLKLAFTGTILTHASTGCLRASIMVYLLRLHPVSGRLRLVFRIILATIVGVTVSIILVVVLRCLPIQEAWSVEAQSSTKCMDPTTYAYIAPCAIIALSIVMYLAPIPRMCTLELPMSQKLGLFFVWHMAFVSIVGPVLQIVYSEHLINTTDPFWDFSYPVHWHLLEVHIMIISCSMCILKPFFSHMWLKISNDREVVELDFLNGRMLQDQQNRRPSTAKGPIDPMHHFLRCAPNPKSVAEALEASGPATREKEIGKGSKLVIHTFDEDFFADTPPSSAGSDANRTAEQNSEEIFAFGQTEPLPFDSTSTEDILESGAGFGRFRRK</sequence>
<feature type="compositionally biased region" description="Polar residues" evidence="6">
    <location>
        <begin position="381"/>
        <end position="395"/>
    </location>
</feature>
<organism evidence="9 10">
    <name type="scientific">Ascobolus immersus RN42</name>
    <dbReference type="NCBI Taxonomy" id="1160509"/>
    <lineage>
        <taxon>Eukaryota</taxon>
        <taxon>Fungi</taxon>
        <taxon>Dikarya</taxon>
        <taxon>Ascomycota</taxon>
        <taxon>Pezizomycotina</taxon>
        <taxon>Pezizomycetes</taxon>
        <taxon>Pezizales</taxon>
        <taxon>Ascobolaceae</taxon>
        <taxon>Ascobolus</taxon>
    </lineage>
</organism>
<feature type="transmembrane region" description="Helical" evidence="7">
    <location>
        <begin position="67"/>
        <end position="87"/>
    </location>
</feature>
<protein>
    <recommendedName>
        <fullName evidence="8">Rhodopsin domain-containing protein</fullName>
    </recommendedName>
</protein>
<feature type="transmembrane region" description="Helical" evidence="7">
    <location>
        <begin position="227"/>
        <end position="249"/>
    </location>
</feature>
<dbReference type="STRING" id="1160509.A0A3N4III1"/>
<comment type="subcellular location">
    <subcellularLocation>
        <location evidence="1">Membrane</location>
        <topology evidence="1">Multi-pass membrane protein</topology>
    </subcellularLocation>
</comment>
<evidence type="ECO:0000256" key="3">
    <source>
        <dbReference type="ARBA" id="ARBA00022989"/>
    </source>
</evidence>
<evidence type="ECO:0000313" key="9">
    <source>
        <dbReference type="EMBL" id="RPA84518.1"/>
    </source>
</evidence>
<dbReference type="GO" id="GO:0016020">
    <property type="term" value="C:membrane"/>
    <property type="evidence" value="ECO:0007669"/>
    <property type="project" value="UniProtKB-SubCell"/>
</dbReference>
<evidence type="ECO:0000256" key="2">
    <source>
        <dbReference type="ARBA" id="ARBA00022692"/>
    </source>
</evidence>